<keyword evidence="3" id="KW-0560">Oxidoreductase</keyword>
<dbReference type="Pfam" id="PF07731">
    <property type="entry name" value="Cu-oxidase_2"/>
    <property type="match status" value="1"/>
</dbReference>
<dbReference type="InterPro" id="IPR011706">
    <property type="entry name" value="Cu-oxidase_C"/>
</dbReference>
<accession>A0ABD6AUZ7</accession>
<dbReference type="InterPro" id="IPR011707">
    <property type="entry name" value="Cu-oxidase-like_N"/>
</dbReference>
<dbReference type="PANTHER" id="PTHR48267">
    <property type="entry name" value="CUPREDOXIN SUPERFAMILY PROTEIN"/>
    <property type="match status" value="1"/>
</dbReference>
<comment type="subunit">
    <text evidence="1">Monomer.</text>
</comment>
<dbReference type="PANTHER" id="PTHR48267:SF1">
    <property type="entry name" value="BILIRUBIN OXIDASE"/>
    <property type="match status" value="1"/>
</dbReference>
<organism evidence="12 13">
    <name type="scientific">Halomarina rubra</name>
    <dbReference type="NCBI Taxonomy" id="2071873"/>
    <lineage>
        <taxon>Archaea</taxon>
        <taxon>Methanobacteriati</taxon>
        <taxon>Methanobacteriota</taxon>
        <taxon>Stenosarchaea group</taxon>
        <taxon>Halobacteria</taxon>
        <taxon>Halobacteriales</taxon>
        <taxon>Natronomonadaceae</taxon>
        <taxon>Halomarina</taxon>
    </lineage>
</organism>
<reference evidence="12 13" key="1">
    <citation type="journal article" date="2019" name="Int. J. Syst. Evol. Microbiol.">
        <title>The Global Catalogue of Microorganisms (GCM) 10K type strain sequencing project: providing services to taxonomists for standard genome sequencing and annotation.</title>
        <authorList>
            <consortium name="The Broad Institute Genomics Platform"/>
            <consortium name="The Broad Institute Genome Sequencing Center for Infectious Disease"/>
            <person name="Wu L."/>
            <person name="Ma J."/>
        </authorList>
    </citation>
    <scope>NUCLEOTIDE SEQUENCE [LARGE SCALE GENOMIC DNA]</scope>
    <source>
        <strain evidence="12 13">CGMCC 1.12563</strain>
    </source>
</reference>
<dbReference type="CDD" id="cd13844">
    <property type="entry name" value="CuRO_1_BOD_CotA_like"/>
    <property type="match status" value="1"/>
</dbReference>
<evidence type="ECO:0000256" key="1">
    <source>
        <dbReference type="ARBA" id="ARBA00011245"/>
    </source>
</evidence>
<evidence type="ECO:0000313" key="13">
    <source>
        <dbReference type="Proteomes" id="UP001597187"/>
    </source>
</evidence>
<gene>
    <name evidence="12" type="ORF">ACFSBT_10565</name>
</gene>
<dbReference type="Proteomes" id="UP001597187">
    <property type="component" value="Unassembled WGS sequence"/>
</dbReference>
<feature type="region of interest" description="Disordered" evidence="9">
    <location>
        <begin position="157"/>
        <end position="180"/>
    </location>
</feature>
<dbReference type="EC" id="1.16.3.4" evidence="4"/>
<evidence type="ECO:0000256" key="8">
    <source>
        <dbReference type="ARBA" id="ARBA00048092"/>
    </source>
</evidence>
<dbReference type="Pfam" id="PF07732">
    <property type="entry name" value="Cu-oxidase_3"/>
    <property type="match status" value="1"/>
</dbReference>
<dbReference type="GO" id="GO:0016491">
    <property type="term" value="F:oxidoreductase activity"/>
    <property type="evidence" value="ECO:0007669"/>
    <property type="project" value="UniProtKB-KW"/>
</dbReference>
<evidence type="ECO:0000256" key="6">
    <source>
        <dbReference type="ARBA" id="ARBA00042896"/>
    </source>
</evidence>
<feature type="domain" description="Plastocyanin-like" evidence="10">
    <location>
        <begin position="480"/>
        <end position="591"/>
    </location>
</feature>
<dbReference type="SUPFAM" id="SSF49503">
    <property type="entry name" value="Cupredoxins"/>
    <property type="match status" value="3"/>
</dbReference>
<dbReference type="Gene3D" id="2.60.40.420">
    <property type="entry name" value="Cupredoxins - blue copper proteins"/>
    <property type="match status" value="3"/>
</dbReference>
<evidence type="ECO:0000313" key="12">
    <source>
        <dbReference type="EMBL" id="MFD1513720.1"/>
    </source>
</evidence>
<evidence type="ECO:0000256" key="4">
    <source>
        <dbReference type="ARBA" id="ARBA00038978"/>
    </source>
</evidence>
<dbReference type="InterPro" id="IPR006311">
    <property type="entry name" value="TAT_signal"/>
</dbReference>
<keyword evidence="13" id="KW-1185">Reference proteome</keyword>
<evidence type="ECO:0000256" key="2">
    <source>
        <dbReference type="ARBA" id="ARBA00022723"/>
    </source>
</evidence>
<dbReference type="EMBL" id="JBHUDC010000005">
    <property type="protein sequence ID" value="MFD1513720.1"/>
    <property type="molecule type" value="Genomic_DNA"/>
</dbReference>
<comment type="caution">
    <text evidence="12">The sequence shown here is derived from an EMBL/GenBank/DDBJ whole genome shotgun (WGS) entry which is preliminary data.</text>
</comment>
<dbReference type="InterPro" id="IPR045087">
    <property type="entry name" value="Cu-oxidase_fam"/>
</dbReference>
<sequence length="608" mass="67516">MTERGLNRRQFMKAGTALGVGGVLTWGVTTAAESSPDLEKFVQPLPIPSVREADGRMRGKDYYEIPMEQVERTVHPDLPPTTMWGFDGEVPGPVIEAQQNERIHVRYDNSALPEEHILSVDEFVHGTKPEDYENHDGPVPEVRTSVHQHGLNVERLSDGQARQWESPDGVKGPQPAKDVHELPNRQDRMTATYHDHALGVSRLNNYAGLHGFYQIESKDEERLNLPSGDYDVPIMLEDKSFHDDGSLSYPDEFVANFAGDTAFVNGAVWPYMEVEPRKYRFRLVNQANGRTFGMSLASEDGHGGPTMFQIAPDHGFLEEVVEIGHHGDAESLVLAPFERAEVVVDFSEYAGETITMTNDAAFPYTGPGGHGGHGDMEMGGNESMEMGGMEMNDSGSMEMGGNDSMDMGGDDGMHMDMGDEEYPQIDEVMQFRVAESVSEPDTSADPATLDLPGGPVHNEQAAVETRQMTLGMRMMMDEPDLHVLNGKASYEGGDIARPRLGTTEVWELENTGHHSHPIHMHLVTFDIVGRGPDGTHPPAPTERGPKDIVRVDPGETVRIVVRFDNYAGKYPWHCHVLEHEEHAMMRQFEVVGDEDEWDDDDDDGEDDD</sequence>
<dbReference type="AlphaFoldDB" id="A0ABD6AUZ7"/>
<evidence type="ECO:0000256" key="5">
    <source>
        <dbReference type="ARBA" id="ARBA00041027"/>
    </source>
</evidence>
<dbReference type="InterPro" id="IPR002355">
    <property type="entry name" value="Cu_oxidase_Cu_BS"/>
</dbReference>
<dbReference type="PROSITE" id="PS00080">
    <property type="entry name" value="MULTICOPPER_OXIDASE2"/>
    <property type="match status" value="1"/>
</dbReference>
<feature type="domain" description="Plastocyanin-like" evidence="11">
    <location>
        <begin position="75"/>
        <end position="137"/>
    </location>
</feature>
<dbReference type="RefSeq" id="WP_250873690.1">
    <property type="nucleotide sequence ID" value="NZ_JALXFV010000005.1"/>
</dbReference>
<evidence type="ECO:0000256" key="7">
    <source>
        <dbReference type="ARBA" id="ARBA00043090"/>
    </source>
</evidence>
<evidence type="ECO:0000259" key="10">
    <source>
        <dbReference type="Pfam" id="PF07731"/>
    </source>
</evidence>
<keyword evidence="2" id="KW-0479">Metal-binding</keyword>
<comment type="catalytic activity">
    <reaction evidence="8">
        <text>4 Cu(+) + O2 + 4 H(+) = 4 Cu(2+) + 2 H2O</text>
        <dbReference type="Rhea" id="RHEA:30083"/>
        <dbReference type="ChEBI" id="CHEBI:15377"/>
        <dbReference type="ChEBI" id="CHEBI:15378"/>
        <dbReference type="ChEBI" id="CHEBI:15379"/>
        <dbReference type="ChEBI" id="CHEBI:29036"/>
        <dbReference type="ChEBI" id="CHEBI:49552"/>
        <dbReference type="EC" id="1.16.3.4"/>
    </reaction>
    <physiologicalReaction direction="left-to-right" evidence="8">
        <dbReference type="Rhea" id="RHEA:30084"/>
    </physiologicalReaction>
</comment>
<evidence type="ECO:0000259" key="11">
    <source>
        <dbReference type="Pfam" id="PF07732"/>
    </source>
</evidence>
<proteinExistence type="predicted"/>
<evidence type="ECO:0000256" key="9">
    <source>
        <dbReference type="SAM" id="MobiDB-lite"/>
    </source>
</evidence>
<protein>
    <recommendedName>
        <fullName evidence="5">Multicopper oxidase CueO</fullName>
        <ecNumber evidence="4">1.16.3.4</ecNumber>
    </recommendedName>
    <alternativeName>
        <fullName evidence="6">Copper efflux oxidase</fullName>
    </alternativeName>
    <alternativeName>
        <fullName evidence="7">Cuprous oxidase</fullName>
    </alternativeName>
</protein>
<dbReference type="GO" id="GO:0046872">
    <property type="term" value="F:metal ion binding"/>
    <property type="evidence" value="ECO:0007669"/>
    <property type="project" value="UniProtKB-KW"/>
</dbReference>
<dbReference type="PROSITE" id="PS51318">
    <property type="entry name" value="TAT"/>
    <property type="match status" value="1"/>
</dbReference>
<dbReference type="InterPro" id="IPR008972">
    <property type="entry name" value="Cupredoxin"/>
</dbReference>
<name>A0ABD6AUZ7_9EURY</name>
<evidence type="ECO:0000256" key="3">
    <source>
        <dbReference type="ARBA" id="ARBA00023002"/>
    </source>
</evidence>